<evidence type="ECO:0000313" key="2">
    <source>
        <dbReference type="EMBL" id="CAI07725.1"/>
    </source>
</evidence>
<dbReference type="STRING" id="76114.ebA2849"/>
<dbReference type="HOGENOM" id="CLU_1802084_0_0_4"/>
<name>Q5P4N7_AROAE</name>
<dbReference type="EMBL" id="CR555306">
    <property type="protein sequence ID" value="CAI07725.1"/>
    <property type="molecule type" value="Genomic_DNA"/>
</dbReference>
<evidence type="ECO:0000256" key="1">
    <source>
        <dbReference type="SAM" id="MobiDB-lite"/>
    </source>
</evidence>
<dbReference type="AlphaFoldDB" id="Q5P4N7"/>
<organism evidence="2 3">
    <name type="scientific">Aromatoleum aromaticum (strain DSM 19018 / LMG 30748 / EbN1)</name>
    <name type="common">Azoarcus sp. (strain EbN1)</name>
    <dbReference type="NCBI Taxonomy" id="76114"/>
    <lineage>
        <taxon>Bacteria</taxon>
        <taxon>Pseudomonadati</taxon>
        <taxon>Pseudomonadota</taxon>
        <taxon>Betaproteobacteria</taxon>
        <taxon>Rhodocyclales</taxon>
        <taxon>Rhodocyclaceae</taxon>
        <taxon>Aromatoleum</taxon>
    </lineage>
</organism>
<feature type="region of interest" description="Disordered" evidence="1">
    <location>
        <begin position="121"/>
        <end position="143"/>
    </location>
</feature>
<keyword evidence="3" id="KW-1185">Reference proteome</keyword>
<gene>
    <name evidence="2" type="ORF">ebA2849</name>
</gene>
<dbReference type="Proteomes" id="UP000006552">
    <property type="component" value="Chromosome"/>
</dbReference>
<sequence>MPERGLVRQTADPTPGALTSIAERSRHDATIISRNRNPAFKRLVGRLVQGLGAERIAVVAILLVLQHLTERAESVGIVPYAAAHGAHPLGVKRFGGGQIVDSEVGHGGLLKSASRFGSEPDAALATPAAESGPGVGLSTVKSA</sequence>
<protein>
    <submittedName>
        <fullName evidence="2">Uncharacterized protein</fullName>
    </submittedName>
</protein>
<reference evidence="2 3" key="1">
    <citation type="journal article" date="2005" name="Arch. Microbiol.">
        <title>The genome sequence of an anaerobic aromatic-degrading denitrifying bacterium, strain EbN1.</title>
        <authorList>
            <person name="Rabus R."/>
            <person name="Kube M."/>
            <person name="Heider J."/>
            <person name="Beck A."/>
            <person name="Heitmann K."/>
            <person name="Widdel F."/>
            <person name="Reinhardt R."/>
        </authorList>
    </citation>
    <scope>NUCLEOTIDE SEQUENCE [LARGE SCALE GENOMIC DNA]</scope>
    <source>
        <strain evidence="2 3">EbN1</strain>
    </source>
</reference>
<accession>Q5P4N7</accession>
<evidence type="ECO:0000313" key="3">
    <source>
        <dbReference type="Proteomes" id="UP000006552"/>
    </source>
</evidence>
<proteinExistence type="predicted"/>
<dbReference type="KEGG" id="eba:ebA2849"/>